<reference evidence="2 3" key="1">
    <citation type="submission" date="2017-06" db="EMBL/GenBank/DDBJ databases">
        <title>Genome sequencing of cyanobaciteial culture collection at National Institute for Environmental Studies (NIES).</title>
        <authorList>
            <person name="Hirose Y."/>
            <person name="Shimura Y."/>
            <person name="Fujisawa T."/>
            <person name="Nakamura Y."/>
            <person name="Kawachi M."/>
        </authorList>
    </citation>
    <scope>NUCLEOTIDE SEQUENCE [LARGE SCALE GENOMIC DNA]</scope>
    <source>
        <strain evidence="2 3">NIES-267</strain>
    </source>
</reference>
<sequence length="170" mass="17393">MFTYILIFPMIRRLALTAGFAVLGAVAFAPKAQAQNAAPSEETIMFNGTVGAVCTFSDTNPGTLGEFSGGLTTAPQGGGTSGETTVTCTGDNNDISVAAPRKIKAPANFQGSSEAFVSYNQDTASSNGGPNFVKVPAGEATLQVNMEVQSNGPVPPGAYEYEVTLTAVSN</sequence>
<dbReference type="EMBL" id="AP018227">
    <property type="protein sequence ID" value="BAY82346.1"/>
    <property type="molecule type" value="Genomic_DNA"/>
</dbReference>
<accession>A0A1Z4LM91</accession>
<name>A0A1Z4LM91_9CYAN</name>
<feature type="signal peptide" evidence="1">
    <location>
        <begin position="1"/>
        <end position="34"/>
    </location>
</feature>
<keyword evidence="1" id="KW-0732">Signal</keyword>
<evidence type="ECO:0000256" key="1">
    <source>
        <dbReference type="SAM" id="SignalP"/>
    </source>
</evidence>
<organism evidence="2 3">
    <name type="scientific">Calothrix parasitica NIES-267</name>
    <dbReference type="NCBI Taxonomy" id="1973488"/>
    <lineage>
        <taxon>Bacteria</taxon>
        <taxon>Bacillati</taxon>
        <taxon>Cyanobacteriota</taxon>
        <taxon>Cyanophyceae</taxon>
        <taxon>Nostocales</taxon>
        <taxon>Calotrichaceae</taxon>
        <taxon>Calothrix</taxon>
    </lineage>
</organism>
<gene>
    <name evidence="2" type="ORF">NIES267_18250</name>
</gene>
<evidence type="ECO:0000313" key="3">
    <source>
        <dbReference type="Proteomes" id="UP000218418"/>
    </source>
</evidence>
<feature type="chain" id="PRO_5012554711" description="Spore coat protein U domain-containing protein" evidence="1">
    <location>
        <begin position="35"/>
        <end position="170"/>
    </location>
</feature>
<keyword evidence="3" id="KW-1185">Reference proteome</keyword>
<protein>
    <recommendedName>
        <fullName evidence="4">Spore coat protein U domain-containing protein</fullName>
    </recommendedName>
</protein>
<proteinExistence type="predicted"/>
<evidence type="ECO:0000313" key="2">
    <source>
        <dbReference type="EMBL" id="BAY82346.1"/>
    </source>
</evidence>
<evidence type="ECO:0008006" key="4">
    <source>
        <dbReference type="Google" id="ProtNLM"/>
    </source>
</evidence>
<dbReference type="Proteomes" id="UP000218418">
    <property type="component" value="Chromosome"/>
</dbReference>
<dbReference type="AlphaFoldDB" id="A0A1Z4LM91"/>